<dbReference type="InterPro" id="IPR056453">
    <property type="entry name" value="HTH_DNAJC9"/>
</dbReference>
<dbReference type="EMBL" id="CM001883">
    <property type="protein sequence ID" value="EOY09386.1"/>
    <property type="molecule type" value="Genomic_DNA"/>
</dbReference>
<dbReference type="InterPro" id="IPR036869">
    <property type="entry name" value="J_dom_sf"/>
</dbReference>
<dbReference type="PRINTS" id="PR00625">
    <property type="entry name" value="JDOMAIN"/>
</dbReference>
<dbReference type="InParanoid" id="A0A061EX54"/>
<sequence length="347" mass="39772">MGKKKKSRVSRDEEEDEVVQEEEENHSSSDDKSLYEVLGVEKTASQQEIKKAYYKLALRLHPDKNPGDEEAKEKFQQLQKVISILGDAEKRALYDQTGCIDDADLAGDVVQDLKDFFRAMYKKVTEADIEEFEANYRGSDSEKKDLIDLYKKCKGNMNKLFCSMLCSDPKLDSHRFKDMLDEAIAAGEFKETKAYQKWAKKISQIKPPTSPLRRKRKSNKQPEADLFAIISERRSERKDRFDSMFSSLISKYGGNADSEPTEEEFEAAQRKVESQQLEDSSTAKHGHHEFETFNGRILKDLAVAPEFKTCGKGLRMCSNLFIARSKEWSPLSTSSCGKEWIVKMFDS</sequence>
<evidence type="ECO:0000313" key="3">
    <source>
        <dbReference type="EMBL" id="EOY09386.1"/>
    </source>
</evidence>
<dbReference type="Gramene" id="EOY09386">
    <property type="protein sequence ID" value="EOY09386"/>
    <property type="gene ID" value="TCM_024818"/>
</dbReference>
<proteinExistence type="predicted"/>
<dbReference type="Pfam" id="PF23302">
    <property type="entry name" value="HTH_DNAJC9"/>
    <property type="match status" value="1"/>
</dbReference>
<name>A0A061EX54_THECC</name>
<dbReference type="eggNOG" id="KOG0719">
    <property type="taxonomic scope" value="Eukaryota"/>
</dbReference>
<accession>A0A061EX54</accession>
<dbReference type="SUPFAM" id="SSF46565">
    <property type="entry name" value="Chaperone J-domain"/>
    <property type="match status" value="1"/>
</dbReference>
<dbReference type="InterPro" id="IPR042977">
    <property type="entry name" value="AtJ6-like"/>
</dbReference>
<dbReference type="STRING" id="3641.A0A061EX54"/>
<feature type="compositionally biased region" description="Acidic residues" evidence="1">
    <location>
        <begin position="12"/>
        <end position="24"/>
    </location>
</feature>
<dbReference type="Gene3D" id="1.10.287.110">
    <property type="entry name" value="DnaJ domain"/>
    <property type="match status" value="1"/>
</dbReference>
<dbReference type="SMART" id="SM00271">
    <property type="entry name" value="DnaJ"/>
    <property type="match status" value="1"/>
</dbReference>
<reference evidence="3 4" key="1">
    <citation type="journal article" date="2013" name="Genome Biol.">
        <title>The genome sequence of the most widely cultivated cacao type and its use to identify candidate genes regulating pod color.</title>
        <authorList>
            <person name="Motamayor J.C."/>
            <person name="Mockaitis K."/>
            <person name="Schmutz J."/>
            <person name="Haiminen N."/>
            <person name="Iii D.L."/>
            <person name="Cornejo O."/>
            <person name="Findley S.D."/>
            <person name="Zheng P."/>
            <person name="Utro F."/>
            <person name="Royaert S."/>
            <person name="Saski C."/>
            <person name="Jenkins J."/>
            <person name="Podicheti R."/>
            <person name="Zhao M."/>
            <person name="Scheffler B.E."/>
            <person name="Stack J.C."/>
            <person name="Feltus F.A."/>
            <person name="Mustiga G.M."/>
            <person name="Amores F."/>
            <person name="Phillips W."/>
            <person name="Marelli J.P."/>
            <person name="May G.D."/>
            <person name="Shapiro H."/>
            <person name="Ma J."/>
            <person name="Bustamante C.D."/>
            <person name="Schnell R.J."/>
            <person name="Main D."/>
            <person name="Gilbert D."/>
            <person name="Parida L."/>
            <person name="Kuhn D.N."/>
        </authorList>
    </citation>
    <scope>NUCLEOTIDE SEQUENCE [LARGE SCALE GENOMIC DNA]</scope>
    <source>
        <strain evidence="4">cv. Matina 1-6</strain>
    </source>
</reference>
<keyword evidence="4" id="KW-1185">Reference proteome</keyword>
<protein>
    <submittedName>
        <fullName evidence="3">Chaperone DnaJ-domain superfamily protein isoform 1</fullName>
    </submittedName>
</protein>
<feature type="region of interest" description="Disordered" evidence="1">
    <location>
        <begin position="1"/>
        <end position="35"/>
    </location>
</feature>
<dbReference type="OMA" id="WLDLWSK"/>
<dbReference type="CDD" id="cd06257">
    <property type="entry name" value="DnaJ"/>
    <property type="match status" value="1"/>
</dbReference>
<evidence type="ECO:0000256" key="1">
    <source>
        <dbReference type="SAM" id="MobiDB-lite"/>
    </source>
</evidence>
<dbReference type="HOGENOM" id="CLU_055868_2_0_1"/>
<dbReference type="FunCoup" id="A0A061EX54">
    <property type="interactions" value="2640"/>
</dbReference>
<dbReference type="Pfam" id="PF00226">
    <property type="entry name" value="DnaJ"/>
    <property type="match status" value="1"/>
</dbReference>
<organism evidence="3 4">
    <name type="scientific">Theobroma cacao</name>
    <name type="common">Cacao</name>
    <name type="synonym">Cocoa</name>
    <dbReference type="NCBI Taxonomy" id="3641"/>
    <lineage>
        <taxon>Eukaryota</taxon>
        <taxon>Viridiplantae</taxon>
        <taxon>Streptophyta</taxon>
        <taxon>Embryophyta</taxon>
        <taxon>Tracheophyta</taxon>
        <taxon>Spermatophyta</taxon>
        <taxon>Magnoliopsida</taxon>
        <taxon>eudicotyledons</taxon>
        <taxon>Gunneridae</taxon>
        <taxon>Pentapetalae</taxon>
        <taxon>rosids</taxon>
        <taxon>malvids</taxon>
        <taxon>Malvales</taxon>
        <taxon>Malvaceae</taxon>
        <taxon>Byttnerioideae</taxon>
        <taxon>Theobroma</taxon>
    </lineage>
</organism>
<feature type="domain" description="J" evidence="2">
    <location>
        <begin position="33"/>
        <end position="98"/>
    </location>
</feature>
<evidence type="ECO:0000313" key="4">
    <source>
        <dbReference type="Proteomes" id="UP000026915"/>
    </source>
</evidence>
<evidence type="ECO:0000259" key="2">
    <source>
        <dbReference type="PROSITE" id="PS50076"/>
    </source>
</evidence>
<dbReference type="Proteomes" id="UP000026915">
    <property type="component" value="Chromosome 5"/>
</dbReference>
<dbReference type="PROSITE" id="PS50076">
    <property type="entry name" value="DNAJ_2"/>
    <property type="match status" value="1"/>
</dbReference>
<gene>
    <name evidence="3" type="ORF">TCM_024818</name>
</gene>
<dbReference type="PANTHER" id="PTHR44916:SF1">
    <property type="entry name" value="CHAPERONE DNAJ-DOMAIN SUPERFAMILY PROTEIN-RELATED"/>
    <property type="match status" value="1"/>
</dbReference>
<dbReference type="AlphaFoldDB" id="A0A061EX54"/>
<dbReference type="PANTHER" id="PTHR44916">
    <property type="entry name" value="CHAPERONE DNAJ-DOMAIN SUPERFAMILY PROTEIN-RELATED"/>
    <property type="match status" value="1"/>
</dbReference>
<feature type="compositionally biased region" description="Basic and acidic residues" evidence="1">
    <location>
        <begin position="25"/>
        <end position="34"/>
    </location>
</feature>
<dbReference type="InterPro" id="IPR001623">
    <property type="entry name" value="DnaJ_domain"/>
</dbReference>